<dbReference type="InterPro" id="IPR038356">
    <property type="entry name" value="Tma16_sf"/>
</dbReference>
<evidence type="ECO:0000256" key="2">
    <source>
        <dbReference type="SAM" id="MobiDB-lite"/>
    </source>
</evidence>
<keyword evidence="4" id="KW-1185">Reference proteome</keyword>
<dbReference type="GO" id="GO:0005634">
    <property type="term" value="C:nucleus"/>
    <property type="evidence" value="ECO:0007669"/>
    <property type="project" value="TreeGrafter"/>
</dbReference>
<dbReference type="OrthoDB" id="270284at2759"/>
<dbReference type="InterPro" id="IPR021346">
    <property type="entry name" value="Tma16"/>
</dbReference>
<comment type="similarity">
    <text evidence="1">Belongs to the TMA16 family.</text>
</comment>
<dbReference type="PANTHER" id="PTHR13349">
    <property type="entry name" value="TRANSLATION MACHINERY-ASSOCIATED PROTEIN 16"/>
    <property type="match status" value="1"/>
</dbReference>
<dbReference type="PANTHER" id="PTHR13349:SF2">
    <property type="entry name" value="TRANSLATION MACHINERY-ASSOCIATED PROTEIN 16"/>
    <property type="match status" value="1"/>
</dbReference>
<name>A0A6A5TW35_9PLEO</name>
<sequence length="180" mass="20432">MPVSNRLGKVQKHIAKKKGKGAALHEYSRDNRRLQSAAQRDDKLNRLSTIREKQNRTYLLRIKSFQSYTTEHISPLSIPDIQAMIEDYLGRDDEELATLQSSRRPGRPPSTRETLLKQNQAVEQGEYASGFWVPDLEDVENLHTLKKWDGKWSSLATLGFVRVARDGGKKASSFPPKGLS</sequence>
<dbReference type="AlphaFoldDB" id="A0A6A5TW35"/>
<evidence type="ECO:0008006" key="5">
    <source>
        <dbReference type="Google" id="ProtNLM"/>
    </source>
</evidence>
<dbReference type="Proteomes" id="UP000800035">
    <property type="component" value="Unassembled WGS sequence"/>
</dbReference>
<reference evidence="3" key="1">
    <citation type="journal article" date="2020" name="Stud. Mycol.">
        <title>101 Dothideomycetes genomes: a test case for predicting lifestyles and emergence of pathogens.</title>
        <authorList>
            <person name="Haridas S."/>
            <person name="Albert R."/>
            <person name="Binder M."/>
            <person name="Bloem J."/>
            <person name="Labutti K."/>
            <person name="Salamov A."/>
            <person name="Andreopoulos B."/>
            <person name="Baker S."/>
            <person name="Barry K."/>
            <person name="Bills G."/>
            <person name="Bluhm B."/>
            <person name="Cannon C."/>
            <person name="Castanera R."/>
            <person name="Culley D."/>
            <person name="Daum C."/>
            <person name="Ezra D."/>
            <person name="Gonzalez J."/>
            <person name="Henrissat B."/>
            <person name="Kuo A."/>
            <person name="Liang C."/>
            <person name="Lipzen A."/>
            <person name="Lutzoni F."/>
            <person name="Magnuson J."/>
            <person name="Mondo S."/>
            <person name="Nolan M."/>
            <person name="Ohm R."/>
            <person name="Pangilinan J."/>
            <person name="Park H.-J."/>
            <person name="Ramirez L."/>
            <person name="Alfaro M."/>
            <person name="Sun H."/>
            <person name="Tritt A."/>
            <person name="Yoshinaga Y."/>
            <person name="Zwiers L.-H."/>
            <person name="Turgeon B."/>
            <person name="Goodwin S."/>
            <person name="Spatafora J."/>
            <person name="Crous P."/>
            <person name="Grigoriev I."/>
        </authorList>
    </citation>
    <scope>NUCLEOTIDE SEQUENCE</scope>
    <source>
        <strain evidence="3">CBS 675.92</strain>
    </source>
</reference>
<feature type="compositionally biased region" description="Basic residues" evidence="2">
    <location>
        <begin position="9"/>
        <end position="20"/>
    </location>
</feature>
<feature type="region of interest" description="Disordered" evidence="2">
    <location>
        <begin position="1"/>
        <end position="40"/>
    </location>
</feature>
<protein>
    <recommendedName>
        <fullName evidence="5">Translation machinery-associated protein 16</fullName>
    </recommendedName>
</protein>
<gene>
    <name evidence="3" type="ORF">CC80DRAFT_413029</name>
</gene>
<dbReference type="Pfam" id="PF11176">
    <property type="entry name" value="Tma16"/>
    <property type="match status" value="1"/>
</dbReference>
<dbReference type="EMBL" id="ML976991">
    <property type="protein sequence ID" value="KAF1956658.1"/>
    <property type="molecule type" value="Genomic_DNA"/>
</dbReference>
<accession>A0A6A5TW35</accession>
<evidence type="ECO:0000256" key="1">
    <source>
        <dbReference type="ARBA" id="ARBA00034127"/>
    </source>
</evidence>
<feature type="compositionally biased region" description="Basic and acidic residues" evidence="2">
    <location>
        <begin position="26"/>
        <end position="40"/>
    </location>
</feature>
<evidence type="ECO:0000313" key="4">
    <source>
        <dbReference type="Proteomes" id="UP000800035"/>
    </source>
</evidence>
<organism evidence="3 4">
    <name type="scientific">Byssothecium circinans</name>
    <dbReference type="NCBI Taxonomy" id="147558"/>
    <lineage>
        <taxon>Eukaryota</taxon>
        <taxon>Fungi</taxon>
        <taxon>Dikarya</taxon>
        <taxon>Ascomycota</taxon>
        <taxon>Pezizomycotina</taxon>
        <taxon>Dothideomycetes</taxon>
        <taxon>Pleosporomycetidae</taxon>
        <taxon>Pleosporales</taxon>
        <taxon>Massarineae</taxon>
        <taxon>Massarinaceae</taxon>
        <taxon>Byssothecium</taxon>
    </lineage>
</organism>
<proteinExistence type="inferred from homology"/>
<evidence type="ECO:0000313" key="3">
    <source>
        <dbReference type="EMBL" id="KAF1956658.1"/>
    </source>
</evidence>
<dbReference type="Gene3D" id="1.20.1440.170">
    <property type="entry name" value="Translation machinery-associated protein 16-like"/>
    <property type="match status" value="1"/>
</dbReference>